<proteinExistence type="predicted"/>
<dbReference type="AlphaFoldDB" id="A0A0Q3TBP1"/>
<protein>
    <submittedName>
        <fullName evidence="1">Uncharacterized protein</fullName>
    </submittedName>
</protein>
<keyword evidence="2" id="KW-1185">Reference proteome</keyword>
<evidence type="ECO:0000313" key="1">
    <source>
        <dbReference type="EMBL" id="KQK77774.1"/>
    </source>
</evidence>
<sequence length="117" mass="13124">MTTLALALDYLHPAAQVDGKFEANSSGELWKHGTFSKPKQRPGVQRDSRMGVCMETFQKEKQEMQDFGRGHADWEQNVGGTKELVGKWEVAVSSWKVATVWTNALAAANKTKEERKN</sequence>
<dbReference type="Proteomes" id="UP000051836">
    <property type="component" value="Unassembled WGS sequence"/>
</dbReference>
<gene>
    <name evidence="1" type="ORF">AAES_121896</name>
</gene>
<organism evidence="1 2">
    <name type="scientific">Amazona aestiva</name>
    <name type="common">Blue-fronted Amazon parrot</name>
    <dbReference type="NCBI Taxonomy" id="12930"/>
    <lineage>
        <taxon>Eukaryota</taxon>
        <taxon>Metazoa</taxon>
        <taxon>Chordata</taxon>
        <taxon>Craniata</taxon>
        <taxon>Vertebrata</taxon>
        <taxon>Euteleostomi</taxon>
        <taxon>Archelosauria</taxon>
        <taxon>Archosauria</taxon>
        <taxon>Dinosauria</taxon>
        <taxon>Saurischia</taxon>
        <taxon>Theropoda</taxon>
        <taxon>Coelurosauria</taxon>
        <taxon>Aves</taxon>
        <taxon>Neognathae</taxon>
        <taxon>Neoaves</taxon>
        <taxon>Telluraves</taxon>
        <taxon>Australaves</taxon>
        <taxon>Psittaciformes</taxon>
        <taxon>Psittacidae</taxon>
        <taxon>Amazona</taxon>
    </lineage>
</organism>
<comment type="caution">
    <text evidence="1">The sequence shown here is derived from an EMBL/GenBank/DDBJ whole genome shotgun (WGS) entry which is preliminary data.</text>
</comment>
<reference evidence="1 2" key="1">
    <citation type="submission" date="2015-10" db="EMBL/GenBank/DDBJ databases">
        <authorList>
            <person name="Gilbert D.G."/>
        </authorList>
    </citation>
    <scope>NUCLEOTIDE SEQUENCE [LARGE SCALE GENOMIC DNA]</scope>
    <source>
        <strain evidence="1">FVVF132</strain>
    </source>
</reference>
<dbReference type="EMBL" id="LMAW01002717">
    <property type="protein sequence ID" value="KQK77774.1"/>
    <property type="molecule type" value="Genomic_DNA"/>
</dbReference>
<accession>A0A0Q3TBP1</accession>
<name>A0A0Q3TBP1_AMAAE</name>
<evidence type="ECO:0000313" key="2">
    <source>
        <dbReference type="Proteomes" id="UP000051836"/>
    </source>
</evidence>